<evidence type="ECO:0000313" key="2">
    <source>
        <dbReference type="Proteomes" id="UP000499080"/>
    </source>
</evidence>
<protein>
    <submittedName>
        <fullName evidence="1">Uncharacterized protein</fullName>
    </submittedName>
</protein>
<dbReference type="AlphaFoldDB" id="A0A4Y2TLA8"/>
<accession>A0A4Y2TLA8</accession>
<gene>
    <name evidence="1" type="ORF">AVEN_10692_1</name>
</gene>
<reference evidence="1 2" key="1">
    <citation type="journal article" date="2019" name="Sci. Rep.">
        <title>Orb-weaving spider Araneus ventricosus genome elucidates the spidroin gene catalogue.</title>
        <authorList>
            <person name="Kono N."/>
            <person name="Nakamura H."/>
            <person name="Ohtoshi R."/>
            <person name="Moran D.A.P."/>
            <person name="Shinohara A."/>
            <person name="Yoshida Y."/>
            <person name="Fujiwara M."/>
            <person name="Mori M."/>
            <person name="Tomita M."/>
            <person name="Arakawa K."/>
        </authorList>
    </citation>
    <scope>NUCLEOTIDE SEQUENCE [LARGE SCALE GENOMIC DNA]</scope>
</reference>
<name>A0A4Y2TLA8_ARAVE</name>
<comment type="caution">
    <text evidence="1">The sequence shown here is derived from an EMBL/GenBank/DDBJ whole genome shotgun (WGS) entry which is preliminary data.</text>
</comment>
<dbReference type="Proteomes" id="UP000499080">
    <property type="component" value="Unassembled WGS sequence"/>
</dbReference>
<evidence type="ECO:0000313" key="1">
    <source>
        <dbReference type="EMBL" id="GBO00831.1"/>
    </source>
</evidence>
<dbReference type="EMBL" id="BGPR01029194">
    <property type="protein sequence ID" value="GBO00831.1"/>
    <property type="molecule type" value="Genomic_DNA"/>
</dbReference>
<keyword evidence="2" id="KW-1185">Reference proteome</keyword>
<proteinExistence type="predicted"/>
<organism evidence="1 2">
    <name type="scientific">Araneus ventricosus</name>
    <name type="common">Orbweaver spider</name>
    <name type="synonym">Epeira ventricosa</name>
    <dbReference type="NCBI Taxonomy" id="182803"/>
    <lineage>
        <taxon>Eukaryota</taxon>
        <taxon>Metazoa</taxon>
        <taxon>Ecdysozoa</taxon>
        <taxon>Arthropoda</taxon>
        <taxon>Chelicerata</taxon>
        <taxon>Arachnida</taxon>
        <taxon>Araneae</taxon>
        <taxon>Araneomorphae</taxon>
        <taxon>Entelegynae</taxon>
        <taxon>Araneoidea</taxon>
        <taxon>Araneidae</taxon>
        <taxon>Araneus</taxon>
    </lineage>
</organism>
<sequence length="92" mass="10199">MSLYVLQAGMRETCWWQRHNAAHIVPAAARVEGEDGEEADASSCVVSATEAKISTLRSKRNGRYKLSLGFYGIHMTSKKNGKTIQTINLKDN</sequence>